<sequence length="355" mass="37887">MTTAPRTIHAYACFGKDEEVKPWEYQSRPLGASDVEIKISHCGICGSDLHTMESGWGPSTYPCVVGHEIVGEVTLAGPNVKELKVGDRVGVGAIAWSCLNKDPSVPCKECSNGDDAYCTHRVWTYNDTYQNDGATSYGGYADYVRVAHELAFKIPDNIPSDVAAPLLCAGATVFTPLKEAGVKPGKRVGVLGIGGLGHLGIQFANAMGADAVVAFSRSASKEQEVRDLGATEFVVYTDKKQAEAAAGSVDVLLICANAENMPYTLFLSFLAIRGACIMVGLPNDDVKFNPFSVVSKGAKFVGSNVGSIQDIKDMLDVASKKNVRAVIQKLPMAKANEGIKMVRNGSARYRVVLEN</sequence>
<comment type="cofactor">
    <cofactor evidence="1 5">
        <name>Zn(2+)</name>
        <dbReference type="ChEBI" id="CHEBI:29105"/>
    </cofactor>
</comment>
<proteinExistence type="inferred from homology"/>
<evidence type="ECO:0000313" key="7">
    <source>
        <dbReference type="EMBL" id="CAI5746805.1"/>
    </source>
</evidence>
<comment type="caution">
    <text evidence="7">The sequence shown here is derived from an EMBL/GenBank/DDBJ whole genome shotgun (WGS) entry which is preliminary data.</text>
</comment>
<dbReference type="InterPro" id="IPR013149">
    <property type="entry name" value="ADH-like_C"/>
</dbReference>
<reference evidence="7" key="1">
    <citation type="submission" date="2022-12" db="EMBL/GenBank/DDBJ databases">
        <authorList>
            <person name="Webb A."/>
        </authorList>
    </citation>
    <scope>NUCLEOTIDE SEQUENCE</scope>
    <source>
        <strain evidence="7">Pd1</strain>
    </source>
</reference>
<keyword evidence="8" id="KW-1185">Reference proteome</keyword>
<keyword evidence="4" id="KW-0560">Oxidoreductase</keyword>
<dbReference type="Gene3D" id="3.40.50.720">
    <property type="entry name" value="NAD(P)-binding Rossmann-like Domain"/>
    <property type="match status" value="1"/>
</dbReference>
<organism evidence="7 8">
    <name type="scientific">Peronospora destructor</name>
    <dbReference type="NCBI Taxonomy" id="86335"/>
    <lineage>
        <taxon>Eukaryota</taxon>
        <taxon>Sar</taxon>
        <taxon>Stramenopiles</taxon>
        <taxon>Oomycota</taxon>
        <taxon>Peronosporomycetes</taxon>
        <taxon>Peronosporales</taxon>
        <taxon>Peronosporaceae</taxon>
        <taxon>Peronospora</taxon>
    </lineage>
</organism>
<dbReference type="PROSITE" id="PS00059">
    <property type="entry name" value="ADH_ZINC"/>
    <property type="match status" value="1"/>
</dbReference>
<dbReference type="FunFam" id="3.90.180.10:FF:000014">
    <property type="entry name" value="Cinnamyl alcohol dehydrogenase 2"/>
    <property type="match status" value="1"/>
</dbReference>
<protein>
    <recommendedName>
        <fullName evidence="6">Enoyl reductase (ER) domain-containing protein</fullName>
    </recommendedName>
</protein>
<gene>
    <name evidence="7" type="ORF">PDE001_LOCUS11763</name>
</gene>
<comment type="similarity">
    <text evidence="5">Belongs to the zinc-containing alcohol dehydrogenase family.</text>
</comment>
<dbReference type="Gene3D" id="3.90.180.10">
    <property type="entry name" value="Medium-chain alcohol dehydrogenases, catalytic domain"/>
    <property type="match status" value="1"/>
</dbReference>
<dbReference type="InterPro" id="IPR047109">
    <property type="entry name" value="CAD-like"/>
</dbReference>
<accession>A0AAV0VF54</accession>
<dbReference type="EMBL" id="CANTFM010002624">
    <property type="protein sequence ID" value="CAI5746805.1"/>
    <property type="molecule type" value="Genomic_DNA"/>
</dbReference>
<evidence type="ECO:0000256" key="4">
    <source>
        <dbReference type="ARBA" id="ARBA00023002"/>
    </source>
</evidence>
<dbReference type="Pfam" id="PF08240">
    <property type="entry name" value="ADH_N"/>
    <property type="match status" value="1"/>
</dbReference>
<dbReference type="CDD" id="cd05283">
    <property type="entry name" value="CAD1"/>
    <property type="match status" value="1"/>
</dbReference>
<name>A0AAV0VF54_9STRA</name>
<keyword evidence="2 5" id="KW-0479">Metal-binding</keyword>
<evidence type="ECO:0000313" key="8">
    <source>
        <dbReference type="Proteomes" id="UP001162029"/>
    </source>
</evidence>
<dbReference type="SUPFAM" id="SSF51735">
    <property type="entry name" value="NAD(P)-binding Rossmann-fold domains"/>
    <property type="match status" value="1"/>
</dbReference>
<dbReference type="Proteomes" id="UP001162029">
    <property type="component" value="Unassembled WGS sequence"/>
</dbReference>
<evidence type="ECO:0000259" key="6">
    <source>
        <dbReference type="SMART" id="SM00829"/>
    </source>
</evidence>
<evidence type="ECO:0000256" key="3">
    <source>
        <dbReference type="ARBA" id="ARBA00022833"/>
    </source>
</evidence>
<dbReference type="PANTHER" id="PTHR42683">
    <property type="entry name" value="ALDEHYDE REDUCTASE"/>
    <property type="match status" value="1"/>
</dbReference>
<evidence type="ECO:0000256" key="1">
    <source>
        <dbReference type="ARBA" id="ARBA00001947"/>
    </source>
</evidence>
<dbReference type="InterPro" id="IPR011032">
    <property type="entry name" value="GroES-like_sf"/>
</dbReference>
<dbReference type="AlphaFoldDB" id="A0AAV0VF54"/>
<dbReference type="InterPro" id="IPR002328">
    <property type="entry name" value="ADH_Zn_CS"/>
</dbReference>
<dbReference type="SUPFAM" id="SSF50129">
    <property type="entry name" value="GroES-like"/>
    <property type="match status" value="1"/>
</dbReference>
<dbReference type="Pfam" id="PF00107">
    <property type="entry name" value="ADH_zinc_N"/>
    <property type="match status" value="1"/>
</dbReference>
<feature type="domain" description="Enoyl reductase (ER)" evidence="6">
    <location>
        <begin position="15"/>
        <end position="353"/>
    </location>
</feature>
<dbReference type="GO" id="GO:0008270">
    <property type="term" value="F:zinc ion binding"/>
    <property type="evidence" value="ECO:0007669"/>
    <property type="project" value="InterPro"/>
</dbReference>
<dbReference type="SMART" id="SM00829">
    <property type="entry name" value="PKS_ER"/>
    <property type="match status" value="1"/>
</dbReference>
<evidence type="ECO:0000256" key="5">
    <source>
        <dbReference type="RuleBase" id="RU361277"/>
    </source>
</evidence>
<dbReference type="InterPro" id="IPR020843">
    <property type="entry name" value="ER"/>
</dbReference>
<dbReference type="GO" id="GO:0016616">
    <property type="term" value="F:oxidoreductase activity, acting on the CH-OH group of donors, NAD or NADP as acceptor"/>
    <property type="evidence" value="ECO:0007669"/>
    <property type="project" value="InterPro"/>
</dbReference>
<dbReference type="PROSITE" id="PS00065">
    <property type="entry name" value="D_2_HYDROXYACID_DH_1"/>
    <property type="match status" value="1"/>
</dbReference>
<dbReference type="FunFam" id="3.40.50.720:FF:000022">
    <property type="entry name" value="Cinnamyl alcohol dehydrogenase"/>
    <property type="match status" value="1"/>
</dbReference>
<evidence type="ECO:0000256" key="2">
    <source>
        <dbReference type="ARBA" id="ARBA00022723"/>
    </source>
</evidence>
<dbReference type="InterPro" id="IPR013154">
    <property type="entry name" value="ADH-like_N"/>
</dbReference>
<dbReference type="InterPro" id="IPR029752">
    <property type="entry name" value="D-isomer_DH_CS1"/>
</dbReference>
<keyword evidence="3 5" id="KW-0862">Zinc</keyword>
<dbReference type="InterPro" id="IPR036291">
    <property type="entry name" value="NAD(P)-bd_dom_sf"/>
</dbReference>